<feature type="domain" description="Bacterial sugar transferase" evidence="3">
    <location>
        <begin position="258"/>
        <end position="443"/>
    </location>
</feature>
<dbReference type="EMBL" id="MEWX01000012">
    <property type="protein sequence ID" value="OGC80932.1"/>
    <property type="molecule type" value="Genomic_DNA"/>
</dbReference>
<feature type="transmembrane region" description="Helical" evidence="2">
    <location>
        <begin position="110"/>
        <end position="128"/>
    </location>
</feature>
<protein>
    <recommendedName>
        <fullName evidence="3">Bacterial sugar transferase domain-containing protein</fullName>
    </recommendedName>
</protein>
<feature type="transmembrane region" description="Helical" evidence="2">
    <location>
        <begin position="86"/>
        <end position="104"/>
    </location>
</feature>
<dbReference type="STRING" id="1797243.A2943_01515"/>
<reference evidence="4 5" key="1">
    <citation type="journal article" date="2016" name="Nat. Commun.">
        <title>Thousands of microbial genomes shed light on interconnected biogeochemical processes in an aquifer system.</title>
        <authorList>
            <person name="Anantharaman K."/>
            <person name="Brown C.T."/>
            <person name="Hug L.A."/>
            <person name="Sharon I."/>
            <person name="Castelle C.J."/>
            <person name="Probst A.J."/>
            <person name="Thomas B.C."/>
            <person name="Singh A."/>
            <person name="Wilkins M.J."/>
            <person name="Karaoz U."/>
            <person name="Brodie E.L."/>
            <person name="Williams K.H."/>
            <person name="Hubbard S.S."/>
            <person name="Banfield J.F."/>
        </authorList>
    </citation>
    <scope>NUCLEOTIDE SEQUENCE [LARGE SCALE GENOMIC DNA]</scope>
</reference>
<feature type="transmembrane region" description="Helical" evidence="2">
    <location>
        <begin position="12"/>
        <end position="30"/>
    </location>
</feature>
<name>A0A1F4XGW1_9BACT</name>
<accession>A0A1F4XGW1</accession>
<dbReference type="GO" id="GO:0016780">
    <property type="term" value="F:phosphotransferase activity, for other substituted phosphate groups"/>
    <property type="evidence" value="ECO:0007669"/>
    <property type="project" value="TreeGrafter"/>
</dbReference>
<dbReference type="AlphaFoldDB" id="A0A1F4XGW1"/>
<organism evidence="4 5">
    <name type="scientific">Candidatus Adlerbacteria bacterium RIFCSPLOWO2_01_FULL_51_16</name>
    <dbReference type="NCBI Taxonomy" id="1797243"/>
    <lineage>
        <taxon>Bacteria</taxon>
        <taxon>Candidatus Adleribacteriota</taxon>
    </lineage>
</organism>
<gene>
    <name evidence="4" type="ORF">A2943_01515</name>
</gene>
<keyword evidence="2" id="KW-1133">Transmembrane helix</keyword>
<dbReference type="Proteomes" id="UP000176185">
    <property type="component" value="Unassembled WGS sequence"/>
</dbReference>
<feature type="transmembrane region" description="Helical" evidence="2">
    <location>
        <begin position="42"/>
        <end position="65"/>
    </location>
</feature>
<dbReference type="InterPro" id="IPR003362">
    <property type="entry name" value="Bact_transf"/>
</dbReference>
<evidence type="ECO:0000313" key="5">
    <source>
        <dbReference type="Proteomes" id="UP000176185"/>
    </source>
</evidence>
<sequence length="448" mass="51012">MVATFRPRTAILFLGDVFFFTLALWLTLYLRSFVLPTGEQFLLHLFPFSLLFAVWVGIFFIAGLYESRYIILARRALSEALMVAQVINVCIAALFFFFIPLFVIAPKTILFIYLIVSFFSVLFWRGWLFPMFRREREQAVMVGEGTEAKELSVAFRDAHRAPVIIVESLNPSTPGLSERIKKATIEHHARFVIADFDHPAVSAAFPELYNLVVRGVRFMDLPAVYEEVFGRVPLSRVDSRWVARNVSSSAHVLYDTLKRIIDIAVSTVLGPVSLILYPFIIFAIKVEDGGPAIISMPRVGEGGRPFSFYKFRSMSGNDKGEYGVDGTTKLRVTRVGRFLRAGRLDELPQLWNVLRGNLSLIGPRPEFPPLVALYEKEIPYYSLRHLIKPGLSGSAQLYYHGDPHHMADVEATRMKFSYDLFYLKHRSLTLDLSIILKTVRRLLIKSNS</sequence>
<evidence type="ECO:0000256" key="2">
    <source>
        <dbReference type="SAM" id="Phobius"/>
    </source>
</evidence>
<keyword evidence="2" id="KW-0472">Membrane</keyword>
<keyword evidence="2" id="KW-0812">Transmembrane</keyword>
<comment type="similarity">
    <text evidence="1">Belongs to the bacterial sugar transferase family.</text>
</comment>
<dbReference type="PANTHER" id="PTHR30576:SF0">
    <property type="entry name" value="UNDECAPRENYL-PHOSPHATE N-ACETYLGALACTOSAMINYL 1-PHOSPHATE TRANSFERASE-RELATED"/>
    <property type="match status" value="1"/>
</dbReference>
<proteinExistence type="inferred from homology"/>
<dbReference type="PANTHER" id="PTHR30576">
    <property type="entry name" value="COLANIC BIOSYNTHESIS UDP-GLUCOSE LIPID CARRIER TRANSFERASE"/>
    <property type="match status" value="1"/>
</dbReference>
<evidence type="ECO:0000313" key="4">
    <source>
        <dbReference type="EMBL" id="OGC80932.1"/>
    </source>
</evidence>
<evidence type="ECO:0000256" key="1">
    <source>
        <dbReference type="ARBA" id="ARBA00006464"/>
    </source>
</evidence>
<comment type="caution">
    <text evidence="4">The sequence shown here is derived from an EMBL/GenBank/DDBJ whole genome shotgun (WGS) entry which is preliminary data.</text>
</comment>
<feature type="transmembrane region" description="Helical" evidence="2">
    <location>
        <begin position="263"/>
        <end position="284"/>
    </location>
</feature>
<evidence type="ECO:0000259" key="3">
    <source>
        <dbReference type="Pfam" id="PF02397"/>
    </source>
</evidence>
<dbReference type="Pfam" id="PF02397">
    <property type="entry name" value="Bac_transf"/>
    <property type="match status" value="1"/>
</dbReference>